<dbReference type="Proteomes" id="UP000684084">
    <property type="component" value="Unassembled WGS sequence"/>
</dbReference>
<dbReference type="VEuPathDB" id="FungiDB:RhiirFUN_012926"/>
<dbReference type="EMBL" id="CAGKOT010000052">
    <property type="protein sequence ID" value="CAB5384706.1"/>
    <property type="molecule type" value="Genomic_DNA"/>
</dbReference>
<feature type="compositionally biased region" description="Low complexity" evidence="1">
    <location>
        <begin position="131"/>
        <end position="142"/>
    </location>
</feature>
<accession>A0A915ZNL1</accession>
<reference evidence="2" key="1">
    <citation type="submission" date="2020-05" db="EMBL/GenBank/DDBJ databases">
        <authorList>
            <person name="Rincon C."/>
            <person name="Sanders R I."/>
            <person name="Robbins C."/>
            <person name="Chaturvedi A."/>
        </authorList>
    </citation>
    <scope>NUCLEOTIDE SEQUENCE</scope>
    <source>
        <strain evidence="2">CHB12</strain>
    </source>
</reference>
<proteinExistence type="predicted"/>
<protein>
    <recommendedName>
        <fullName evidence="4">BAH domain-containing protein</fullName>
    </recommendedName>
</protein>
<feature type="region of interest" description="Disordered" evidence="1">
    <location>
        <begin position="131"/>
        <end position="150"/>
    </location>
</feature>
<sequence>MPKQHIIENKYPTLRKPLSQQKNEKSTITLRERTNISNISSLLISNEIPLNTLNNNIINNQENLPPKYISSHNVNTRALCKNNIDDIDNQNILNRPSRDMTERIEDNFQDFDFNNNNTLLSDDFSFPLIRPNSPTMSDNSSNSDDDNTDGVNFTQITSDSKKYYDVDSILPGYTGDSGPYFPSLTAMWMFIWFTKNSIGTHAYHELVKIIRHPKFKADEVPYSVTTLKKIHKGLPLLPFTGKFVLIDLKNTPSKTLPLKETYNFSIKNHISRIINNPTLMPKMYFGPGVEKKERIEIWHGDLWKESPLFGETSIVINDVTFKAGEWIEYKEFHDQHTLNRVGRITGIVMIDESLPDRFFRIQTTRTFYELPGTLKSKERYQRLQLHNELWLEEIRSTIKIQDLIRHVNVWIKDDNSTPRLPTFEFSIQEIIYTFNGRQKICHVSLQHKLPIEYISAPQLPSDMKELQNGIPMMIKDEQVWISAGFGMGTADLPQGNGMAGIKRHNAEYGCRTCKVSQSQLSDADFDIFQNGQYHHLTSRIYDEIKTARNSTTKKNIAQEHGLCLNPNILDDLARDRHLQTPQDPFHCLAGLARRLLDHLFNHELEISGLDALHSTWLIFEMPRNWKRIQSPITHLDSYWMSDSLRLVMIMPFILSRCLNTTQLKQCFVITVKNNFELTNSRQVKAVIVKTWSLFARLCAKVFANVFHKSDYQALDQLVIKLTRILNKIYPDMITTLPNIHVLRHLPLIAATYGTLQNVSVSLKEMMHGLRYVIDNGYDARIPEGGGNCIRSILKDEQLICLLEGWYISVPAHHITRLEEYNMVEQEQENVIEPPQECFFNIRVHKKWNTKRIEKEGFVKKISNEIQKNLYEAYRHYLNKETAISFKTLEYYDAISYTIIKEDNVDISIHVGEVIDIEDDGTKNREYALIRGIFTHQANDYKKYAFFILDWYYDTGRIDDLTGCRIYGLQESKDVLWPHIHSFHIVDRNPHVHFVHNCKANCTNEHKTNNLEYLRNEFFYLAV</sequence>
<evidence type="ECO:0000313" key="2">
    <source>
        <dbReference type="EMBL" id="CAB5384706.1"/>
    </source>
</evidence>
<evidence type="ECO:0000256" key="1">
    <source>
        <dbReference type="SAM" id="MobiDB-lite"/>
    </source>
</evidence>
<dbReference type="VEuPathDB" id="FungiDB:RhiirFUN_012927"/>
<evidence type="ECO:0008006" key="4">
    <source>
        <dbReference type="Google" id="ProtNLM"/>
    </source>
</evidence>
<organism evidence="2 3">
    <name type="scientific">Rhizophagus irregularis</name>
    <dbReference type="NCBI Taxonomy" id="588596"/>
    <lineage>
        <taxon>Eukaryota</taxon>
        <taxon>Fungi</taxon>
        <taxon>Fungi incertae sedis</taxon>
        <taxon>Mucoromycota</taxon>
        <taxon>Glomeromycotina</taxon>
        <taxon>Glomeromycetes</taxon>
        <taxon>Glomerales</taxon>
        <taxon>Glomeraceae</taxon>
        <taxon>Rhizophagus</taxon>
    </lineage>
</organism>
<name>A0A915ZNL1_9GLOM</name>
<dbReference type="AlphaFoldDB" id="A0A915ZNL1"/>
<gene>
    <name evidence="2" type="ORF">CHRIB12_LOCUS18974</name>
</gene>
<dbReference type="OrthoDB" id="2351769at2759"/>
<comment type="caution">
    <text evidence="2">The sequence shown here is derived from an EMBL/GenBank/DDBJ whole genome shotgun (WGS) entry which is preliminary data.</text>
</comment>
<evidence type="ECO:0000313" key="3">
    <source>
        <dbReference type="Proteomes" id="UP000684084"/>
    </source>
</evidence>